<organism evidence="2">
    <name type="scientific">Clostridium botulinum</name>
    <dbReference type="NCBI Taxonomy" id="1491"/>
    <lineage>
        <taxon>Bacteria</taxon>
        <taxon>Bacillati</taxon>
        <taxon>Bacillota</taxon>
        <taxon>Clostridia</taxon>
        <taxon>Eubacteriales</taxon>
        <taxon>Clostridiaceae</taxon>
        <taxon>Clostridium</taxon>
    </lineage>
</organism>
<dbReference type="RefSeq" id="WP_172688139.1">
    <property type="nucleotide sequence ID" value="NZ_JACBEJ010000007.1"/>
</dbReference>
<evidence type="ECO:0000259" key="1">
    <source>
        <dbReference type="Pfam" id="PF17295"/>
    </source>
</evidence>
<accession>A0A140B471</accession>
<dbReference type="AlphaFoldDB" id="A0A140B471"/>
<proteinExistence type="predicted"/>
<reference evidence="2" key="1">
    <citation type="journal article" date="2016" name="Genome Biol. Evol.">
        <title>Evolution of chromosomal Clostridium botulinum type E neurotoxin gene clusters: evidence provided by their rare plasmid borne counterparts.</title>
        <authorList>
            <person name="Carter A.T."/>
            <person name="Austin J.W."/>
            <person name="Weedmark K.A."/>
            <person name="Peck M.W."/>
        </authorList>
    </citation>
    <scope>NUCLEOTIDE SEQUENCE</scope>
    <source>
        <strain evidence="2">GA0702E1CS</strain>
        <plasmid evidence="2">pGA0702E1CS</plasmid>
    </source>
</reference>
<geneLocation type="plasmid" evidence="2">
    <name>pGA0702E1CS</name>
</geneLocation>
<keyword evidence="2" id="KW-0614">Plasmid</keyword>
<dbReference type="Pfam" id="PF17295">
    <property type="entry name" value="DUF5348"/>
    <property type="match status" value="1"/>
</dbReference>
<name>A0A140B471_CLOBO</name>
<evidence type="ECO:0000313" key="2">
    <source>
        <dbReference type="EMBL" id="ALP69037.1"/>
    </source>
</evidence>
<dbReference type="EMBL" id="KT901798">
    <property type="protein sequence ID" value="ALP69037.1"/>
    <property type="molecule type" value="Genomic_DNA"/>
</dbReference>
<dbReference type="InterPro" id="IPR035255">
    <property type="entry name" value="DUF5348"/>
</dbReference>
<protein>
    <recommendedName>
        <fullName evidence="1">DUF5348 domain-containing protein</fullName>
    </recommendedName>
</protein>
<dbReference type="Gene3D" id="2.40.10.390">
    <property type="match status" value="1"/>
</dbReference>
<sequence>MSKNIGTLGYNYDNDRIGILNDMDLWQDDGLHCGETLEVFINDEWKIDRLEMTWDKVWYLVVSGLKGNQLEGIKIRR</sequence>
<feature type="domain" description="DUF5348" evidence="1">
    <location>
        <begin position="6"/>
        <end position="76"/>
    </location>
</feature>